<gene>
    <name evidence="5" type="ORF">BW47_03700</name>
</gene>
<organism evidence="5 6">
    <name type="scientific">Thermosipho melanesiensis</name>
    <dbReference type="NCBI Taxonomy" id="46541"/>
    <lineage>
        <taxon>Bacteria</taxon>
        <taxon>Thermotogati</taxon>
        <taxon>Thermotogota</taxon>
        <taxon>Thermotogae</taxon>
        <taxon>Thermotogales</taxon>
        <taxon>Fervidobacteriaceae</taxon>
        <taxon>Thermosipho</taxon>
    </lineage>
</organism>
<dbReference type="InterPro" id="IPR051675">
    <property type="entry name" value="Endo/Exo/Phosphatase_dom_1"/>
</dbReference>
<dbReference type="InterPro" id="IPR010994">
    <property type="entry name" value="RuvA_2-like"/>
</dbReference>
<evidence type="ECO:0000256" key="3">
    <source>
        <dbReference type="ARBA" id="ARBA00023004"/>
    </source>
</evidence>
<keyword evidence="2" id="KW-0479">Metal-binding</keyword>
<dbReference type="InterPro" id="IPR013785">
    <property type="entry name" value="Aldolase_TIM"/>
</dbReference>
<dbReference type="SUPFAM" id="SSF102114">
    <property type="entry name" value="Radical SAM enzymes"/>
    <property type="match status" value="1"/>
</dbReference>
<evidence type="ECO:0000256" key="1">
    <source>
        <dbReference type="ARBA" id="ARBA00022691"/>
    </source>
</evidence>
<dbReference type="SFLD" id="SFLDS00029">
    <property type="entry name" value="Radical_SAM"/>
    <property type="match status" value="1"/>
</dbReference>
<evidence type="ECO:0000256" key="2">
    <source>
        <dbReference type="ARBA" id="ARBA00022723"/>
    </source>
</evidence>
<reference evidence="5 6" key="1">
    <citation type="submission" date="2014-02" db="EMBL/GenBank/DDBJ databases">
        <title>Diversity of Thermotogales isolates from hydrothermal vents.</title>
        <authorList>
            <person name="Haverkamp T.H.A."/>
            <person name="Lossouarn J."/>
            <person name="Geslin C."/>
            <person name="Nesbo C.L."/>
        </authorList>
    </citation>
    <scope>NUCLEOTIDE SEQUENCE [LARGE SCALE GENOMIC DNA]</scope>
    <source>
        <strain evidence="5 6">431</strain>
    </source>
</reference>
<keyword evidence="4" id="KW-0411">Iron-sulfur</keyword>
<dbReference type="RefSeq" id="WP_012056906.1">
    <property type="nucleotide sequence ID" value="NZ_CP007389.1"/>
</dbReference>
<dbReference type="NCBIfam" id="TIGR03916">
    <property type="entry name" value="rSAM_link_UDG"/>
    <property type="match status" value="1"/>
</dbReference>
<dbReference type="Proteomes" id="UP000185490">
    <property type="component" value="Chromosome"/>
</dbReference>
<sequence>MVLERKLKLLTEHAKYDVSCSFGTNERYVYYSKSVKKLRPILKVLFSNACVYDCAYCINRRSNNIERATFTVDELVEITTTLYKKNYVVGLFLSSAVIKDPNYTMKQMLKVVKQLRVKENFPGYIHLKIIPGADEKLVNEAGVFADRISINVEFLRKNDFYLLTPEKKPEDIQKPLSIAAEKYEEYFHQRRKYKIQPFSPDGQTTQLIVGISKQSDKKILSFASKLYRNYKLKRVYYSGYVAINKDKRLPNTSESIMREHRLYQADFLLRFYNFTLDEIFEDSENLDLNLDPKLRWALNHPEFFPIDISKASFDELIRIPGVGINKAKKIILLRKEGRLSFETLRKIGVFINNDFIVLKGKRVSAPLFNF</sequence>
<keyword evidence="6" id="KW-1185">Reference proteome</keyword>
<dbReference type="InterPro" id="IPR023874">
    <property type="entry name" value="DNA_rSAM_put"/>
</dbReference>
<dbReference type="InterPro" id="IPR007197">
    <property type="entry name" value="rSAM"/>
</dbReference>
<dbReference type="Gene3D" id="1.10.150.320">
    <property type="entry name" value="Photosystem II 12 kDa extrinsic protein"/>
    <property type="match status" value="1"/>
</dbReference>
<keyword evidence="3" id="KW-0408">Iron</keyword>
<dbReference type="SUPFAM" id="SSF47781">
    <property type="entry name" value="RuvA domain 2-like"/>
    <property type="match status" value="1"/>
</dbReference>
<evidence type="ECO:0000313" key="6">
    <source>
        <dbReference type="Proteomes" id="UP000185490"/>
    </source>
</evidence>
<dbReference type="Gene3D" id="3.20.20.70">
    <property type="entry name" value="Aldolase class I"/>
    <property type="match status" value="1"/>
</dbReference>
<proteinExistence type="predicted"/>
<dbReference type="InterPro" id="IPR058240">
    <property type="entry name" value="rSAM_sf"/>
</dbReference>
<dbReference type="EMBL" id="CP007389">
    <property type="protein sequence ID" value="APT73694.1"/>
    <property type="molecule type" value="Genomic_DNA"/>
</dbReference>
<accession>A0ABN4UU72</accession>
<evidence type="ECO:0000313" key="5">
    <source>
        <dbReference type="EMBL" id="APT73694.1"/>
    </source>
</evidence>
<evidence type="ECO:0000256" key="4">
    <source>
        <dbReference type="ARBA" id="ARBA00023014"/>
    </source>
</evidence>
<keyword evidence="1" id="KW-0949">S-adenosyl-L-methionine</keyword>
<protein>
    <submittedName>
        <fullName evidence="5">Radical SAM protein</fullName>
    </submittedName>
</protein>
<name>A0ABN4UU72_9BACT</name>
<dbReference type="PANTHER" id="PTHR21180">
    <property type="entry name" value="ENDONUCLEASE/EXONUCLEASE/PHOSPHATASE FAMILY DOMAIN-CONTAINING PROTEIN 1"/>
    <property type="match status" value="1"/>
</dbReference>
<dbReference type="PANTHER" id="PTHR21180:SF9">
    <property type="entry name" value="TYPE II SECRETION SYSTEM PROTEIN K"/>
    <property type="match status" value="1"/>
</dbReference>
<dbReference type="SFLD" id="SFLDG01102">
    <property type="entry name" value="Uncharacterised_Radical_SAM_Su"/>
    <property type="match status" value="1"/>
</dbReference>